<evidence type="ECO:0000313" key="2">
    <source>
        <dbReference type="EMBL" id="KAJ9139525.1"/>
    </source>
</evidence>
<feature type="compositionally biased region" description="Acidic residues" evidence="1">
    <location>
        <begin position="94"/>
        <end position="120"/>
    </location>
</feature>
<dbReference type="AlphaFoldDB" id="A0AA38RKG4"/>
<keyword evidence="3" id="KW-1185">Reference proteome</keyword>
<dbReference type="Proteomes" id="UP001174691">
    <property type="component" value="Unassembled WGS sequence"/>
</dbReference>
<organism evidence="2 3">
    <name type="scientific">Coniochaeta hoffmannii</name>
    <dbReference type="NCBI Taxonomy" id="91930"/>
    <lineage>
        <taxon>Eukaryota</taxon>
        <taxon>Fungi</taxon>
        <taxon>Dikarya</taxon>
        <taxon>Ascomycota</taxon>
        <taxon>Pezizomycotina</taxon>
        <taxon>Sordariomycetes</taxon>
        <taxon>Sordariomycetidae</taxon>
        <taxon>Coniochaetales</taxon>
        <taxon>Coniochaetaceae</taxon>
        <taxon>Coniochaeta</taxon>
    </lineage>
</organism>
<evidence type="ECO:0000256" key="1">
    <source>
        <dbReference type="SAM" id="MobiDB-lite"/>
    </source>
</evidence>
<protein>
    <submittedName>
        <fullName evidence="2">Uncharacterized protein</fullName>
    </submittedName>
</protein>
<evidence type="ECO:0000313" key="3">
    <source>
        <dbReference type="Proteomes" id="UP001174691"/>
    </source>
</evidence>
<feature type="region of interest" description="Disordered" evidence="1">
    <location>
        <begin position="82"/>
        <end position="143"/>
    </location>
</feature>
<gene>
    <name evidence="2" type="ORF">NKR19_g7430</name>
</gene>
<reference evidence="2" key="1">
    <citation type="submission" date="2022-07" db="EMBL/GenBank/DDBJ databases">
        <title>Fungi with potential for degradation of polypropylene.</title>
        <authorList>
            <person name="Gostincar C."/>
        </authorList>
    </citation>
    <scope>NUCLEOTIDE SEQUENCE</scope>
    <source>
        <strain evidence="2">EXF-13287</strain>
    </source>
</reference>
<dbReference type="EMBL" id="JANBVN010000129">
    <property type="protein sequence ID" value="KAJ9139525.1"/>
    <property type="molecule type" value="Genomic_DNA"/>
</dbReference>
<name>A0AA38RKG4_9PEZI</name>
<accession>A0AA38RKG4</accession>
<comment type="caution">
    <text evidence="2">The sequence shown here is derived from an EMBL/GenBank/DDBJ whole genome shotgun (WGS) entry which is preliminary data.</text>
</comment>
<proteinExistence type="predicted"/>
<sequence length="156" mass="16615">MEANEDLKALVKLWQQFVEMAYHKGKLTAAGRTAAETIVHTMKPDLHALKENLSRVLASMVARGQAGASAIEAEGRVAGEAAGDMGAHVRGDPDADADTDADSDADTDADSDTDTDADSDVDTHTDGFPGNKQPAAASNPFFFRANSRDLRVMRVR</sequence>